<dbReference type="Proteomes" id="UP000824533">
    <property type="component" value="Linkage Group LG07"/>
</dbReference>
<gene>
    <name evidence="1" type="ORF">K1T71_004428</name>
</gene>
<protein>
    <submittedName>
        <fullName evidence="1">Uncharacterized protein</fullName>
    </submittedName>
</protein>
<reference evidence="1 2" key="1">
    <citation type="journal article" date="2021" name="Front. Genet.">
        <title>Chromosome-Level Genome Assembly Reveals Significant Gene Expansion in the Toll and IMD Signaling Pathways of Dendrolimus kikuchii.</title>
        <authorList>
            <person name="Zhou J."/>
            <person name="Wu P."/>
            <person name="Xiong Z."/>
            <person name="Liu N."/>
            <person name="Zhao N."/>
            <person name="Ji M."/>
            <person name="Qiu Y."/>
            <person name="Yang B."/>
        </authorList>
    </citation>
    <scope>NUCLEOTIDE SEQUENCE [LARGE SCALE GENOMIC DNA]</scope>
    <source>
        <strain evidence="1">Ann1</strain>
    </source>
</reference>
<evidence type="ECO:0000313" key="2">
    <source>
        <dbReference type="Proteomes" id="UP000824533"/>
    </source>
</evidence>
<organism evidence="1 2">
    <name type="scientific">Dendrolimus kikuchii</name>
    <dbReference type="NCBI Taxonomy" id="765133"/>
    <lineage>
        <taxon>Eukaryota</taxon>
        <taxon>Metazoa</taxon>
        <taxon>Ecdysozoa</taxon>
        <taxon>Arthropoda</taxon>
        <taxon>Hexapoda</taxon>
        <taxon>Insecta</taxon>
        <taxon>Pterygota</taxon>
        <taxon>Neoptera</taxon>
        <taxon>Endopterygota</taxon>
        <taxon>Lepidoptera</taxon>
        <taxon>Glossata</taxon>
        <taxon>Ditrysia</taxon>
        <taxon>Bombycoidea</taxon>
        <taxon>Lasiocampidae</taxon>
        <taxon>Dendrolimus</taxon>
    </lineage>
</organism>
<proteinExistence type="predicted"/>
<sequence length="1518" mass="171174">MRARVCALRAAWYTCVAWCACAVLAATAPGRELRVLQADARTAFFVGIAAPPSAAAVVRAFNHSLAEVSHTYLAGDYPLYLRNITLLPLYIELPEDERFSARVLERTCTALGGRRVAALLVCGGGAAAAAVVTAATRAGVPVLRASPSHLQLSYTIANEMLPLEIRLETTARETLHALRATLLHTHWHTFTLLAEEDIYSTLSLRKDLFSILTAQPLNPKWLSLPLKFSRHVLFRRLAEISRLTRGVVVLICDIHYTKLVMDEAKRLNMLEGNFFWLWIDASKDVDVFHNINNHTEYIDDDLELKSLRDNDGSYFEDRYERSKRDHEDNNTKDLKDIDMVKYVTTKSKIEDFNISIKSSNSNNKWSIHHSSRNNSKKETHSVNNKLLNINFSESYDSIRNISSKSLRNKFVHNKGVETSKIENNSILKGIMPFLNINNSSKRSSYKTMKNESFNKYVNSIQMDSVTLGYKTEKLERTLTSNIEENSVLNDSILSSDISDFLMNPTVHKSTVHNLRDKIKKRSEKISTNDSNIVKKEEKVKDNITVIFNSLPVGLLALHPQPMQIDRAFVRAAVRIAVGALRRVLRACDAWSAQAQFFSDATASCWEEPSDAAADFSLEFVRETRMASAAALAGGTESPEPALTASFALYNLVPGLEGSNAWRQVGRIRGRIVKLHTIVWPGGKLVAHGQSDTARTIFRIATALAPPFVMEGELDEDGQCLRGLPCHRPQTSDRDNLTLAFNELERDSDQEAEDFFFPTPKPAFSRMATHCCYGLAMDLLENIAQELEFDFHLYLVEDGFYGSRKLIKPFQRINEYRGITDDFLLNQQNYRTQYRNGYRVKEDNTIPEQNEFDLDDDDELTKWNGIVGDLVSGAAHMSFAALSVSAARAEVIDYSQPYFFSGISILAAPNQRPDIPLLAFLLPFSPELWIAIFTSLNVTAIAVAIYEWLSPFGLNPWGRQRSKNFSISSALWVMWGLLCGHLVAFKAPKSWPNKFLINVWGGFSVIFVASYTANIAALIAGLFFHNAVDDYQGKSNWLSLKVGTARSSVSEYYVQRNNPQLAQQMRRFALQDIEEGIERLRNGTLDLLIADTPVLDYYRATDHGCKLQRIGDHALAEDTYAIGMAKGFPLKDSISAVIAKYSSNGYMDILTEKWYGGLPCFKLSPDYGIQPKPLGVAAVAGVFILLGVGMIVGCLILILEHLFYKYTLPVLRHQPKGTIWRSRNIMFFSQKLYRFINCVELVSPHHAARELVNTIRQGHFTSLFQKSVKRKEHEQRRRRKSKAQLYEMIQAIRRVQQRDHSLGSIKEQEPVETSEVSEELTESKFLSPSPDVSSRSPRQGRSPRQLRSPRGRRKRCSLAGLNVRRFSTDSVLDSDSVSNIYERTSLNIGRRLSRDVSCLTNSPPDINTRLRTPSPMVRRPEGSSTRSYQDVSEHSDNYISTDAPISRASVEILVSDEHEIPPAPPYPRIPPMGARSELSLLSEDELIKLWRSSEREVREALLAALQERRANLDPKQDPG</sequence>
<dbReference type="EMBL" id="CM034393">
    <property type="protein sequence ID" value="KAJ0179837.1"/>
    <property type="molecule type" value="Genomic_DNA"/>
</dbReference>
<accession>A0ACC1D7L1</accession>
<comment type="caution">
    <text evidence="1">The sequence shown here is derived from an EMBL/GenBank/DDBJ whole genome shotgun (WGS) entry which is preliminary data.</text>
</comment>
<keyword evidence="2" id="KW-1185">Reference proteome</keyword>
<name>A0ACC1D7L1_9NEOP</name>
<evidence type="ECO:0000313" key="1">
    <source>
        <dbReference type="EMBL" id="KAJ0179837.1"/>
    </source>
</evidence>